<keyword evidence="3" id="KW-1185">Reference proteome</keyword>
<dbReference type="RefSeq" id="WP_272179346.1">
    <property type="nucleotide sequence ID" value="NZ_JAQOSK010000073.1"/>
</dbReference>
<proteinExistence type="predicted"/>
<protein>
    <submittedName>
        <fullName evidence="2">AMP-binding protein</fullName>
    </submittedName>
</protein>
<dbReference type="InterPro" id="IPR020845">
    <property type="entry name" value="AMP-binding_CS"/>
</dbReference>
<dbReference type="EMBL" id="JAQOSK010000073">
    <property type="protein sequence ID" value="MDC2961541.1"/>
    <property type="molecule type" value="Genomic_DNA"/>
</dbReference>
<reference evidence="2 3" key="1">
    <citation type="journal article" date="2015" name="Int. J. Syst. Evol. Microbiol.">
        <title>Streptomyces gilvifuscus sp. nov., an actinomycete that produces antibacterial compounds isolated from soil.</title>
        <authorList>
            <person name="Nguyen T.M."/>
            <person name="Kim J."/>
        </authorList>
    </citation>
    <scope>NUCLEOTIDE SEQUENCE [LARGE SCALE GENOMIC DNA]</scope>
    <source>
        <strain evidence="2 3">T113</strain>
    </source>
</reference>
<sequence length="106" mass="11057">LPIDPRYPSARLGLMLEHARPALLLTDTATVPTLPGHDVPVLLLDDLDLEAGDPGPVAGEVHPDNALYVMYTSGSTGVPKGVTATHRNVAACLPTQVDAVRMGPGK</sequence>
<feature type="domain" description="AMP-dependent synthetase/ligase" evidence="1">
    <location>
        <begin position="2"/>
        <end position="93"/>
    </location>
</feature>
<dbReference type="PANTHER" id="PTHR45527:SF1">
    <property type="entry name" value="FATTY ACID SYNTHASE"/>
    <property type="match status" value="1"/>
</dbReference>
<feature type="non-terminal residue" evidence="2">
    <location>
        <position position="1"/>
    </location>
</feature>
<dbReference type="Gene3D" id="3.40.50.980">
    <property type="match status" value="2"/>
</dbReference>
<dbReference type="SUPFAM" id="SSF56801">
    <property type="entry name" value="Acetyl-CoA synthetase-like"/>
    <property type="match status" value="1"/>
</dbReference>
<evidence type="ECO:0000259" key="1">
    <source>
        <dbReference type="Pfam" id="PF00501"/>
    </source>
</evidence>
<gene>
    <name evidence="2" type="ORF">PO587_44730</name>
</gene>
<comment type="caution">
    <text evidence="2">The sequence shown here is derived from an EMBL/GenBank/DDBJ whole genome shotgun (WGS) entry which is preliminary data.</text>
</comment>
<accession>A0ABT5GAW8</accession>
<dbReference type="Pfam" id="PF00501">
    <property type="entry name" value="AMP-binding"/>
    <property type="match status" value="1"/>
</dbReference>
<evidence type="ECO:0000313" key="3">
    <source>
        <dbReference type="Proteomes" id="UP001221328"/>
    </source>
</evidence>
<dbReference type="PROSITE" id="PS00455">
    <property type="entry name" value="AMP_BINDING"/>
    <property type="match status" value="1"/>
</dbReference>
<dbReference type="InterPro" id="IPR000873">
    <property type="entry name" value="AMP-dep_synth/lig_dom"/>
</dbReference>
<name>A0ABT5GAW8_9ACTN</name>
<organism evidence="2 3">
    <name type="scientific">Streptomyces gilvifuscus</name>
    <dbReference type="NCBI Taxonomy" id="1550617"/>
    <lineage>
        <taxon>Bacteria</taxon>
        <taxon>Bacillati</taxon>
        <taxon>Actinomycetota</taxon>
        <taxon>Actinomycetes</taxon>
        <taxon>Kitasatosporales</taxon>
        <taxon>Streptomycetaceae</taxon>
        <taxon>Streptomyces</taxon>
    </lineage>
</organism>
<dbReference type="Proteomes" id="UP001221328">
    <property type="component" value="Unassembled WGS sequence"/>
</dbReference>
<feature type="non-terminal residue" evidence="2">
    <location>
        <position position="106"/>
    </location>
</feature>
<evidence type="ECO:0000313" key="2">
    <source>
        <dbReference type="EMBL" id="MDC2961541.1"/>
    </source>
</evidence>
<dbReference type="PANTHER" id="PTHR45527">
    <property type="entry name" value="NONRIBOSOMAL PEPTIDE SYNTHETASE"/>
    <property type="match status" value="1"/>
</dbReference>